<evidence type="ECO:0000313" key="4">
    <source>
        <dbReference type="Proteomes" id="UP000604825"/>
    </source>
</evidence>
<dbReference type="Proteomes" id="UP000604825">
    <property type="component" value="Unassembled WGS sequence"/>
</dbReference>
<dbReference type="Pfam" id="PF00403">
    <property type="entry name" value="HMA"/>
    <property type="match status" value="1"/>
</dbReference>
<dbReference type="PANTHER" id="PTHR22814">
    <property type="entry name" value="COPPER TRANSPORT PROTEIN ATOX1-RELATED"/>
    <property type="match status" value="1"/>
</dbReference>
<dbReference type="EMBL" id="CAJGYO010000007">
    <property type="protein sequence ID" value="CAD6245013.1"/>
    <property type="molecule type" value="Genomic_DNA"/>
</dbReference>
<keyword evidence="4" id="KW-1185">Reference proteome</keyword>
<dbReference type="AlphaFoldDB" id="A0A811PHI1"/>
<dbReference type="PROSITE" id="PS50846">
    <property type="entry name" value="HMA_2"/>
    <property type="match status" value="1"/>
</dbReference>
<proteinExistence type="predicted"/>
<reference evidence="3" key="1">
    <citation type="submission" date="2020-10" db="EMBL/GenBank/DDBJ databases">
        <authorList>
            <person name="Han B."/>
            <person name="Lu T."/>
            <person name="Zhao Q."/>
            <person name="Huang X."/>
            <person name="Zhao Y."/>
        </authorList>
    </citation>
    <scope>NUCLEOTIDE SEQUENCE</scope>
</reference>
<dbReference type="GO" id="GO:0046872">
    <property type="term" value="F:metal ion binding"/>
    <property type="evidence" value="ECO:0007669"/>
    <property type="project" value="UniProtKB-KW"/>
</dbReference>
<dbReference type="Gene3D" id="3.30.70.100">
    <property type="match status" value="1"/>
</dbReference>
<protein>
    <recommendedName>
        <fullName evidence="2">HMA domain-containing protein</fullName>
    </recommendedName>
</protein>
<dbReference type="CDD" id="cd00371">
    <property type="entry name" value="HMA"/>
    <property type="match status" value="1"/>
</dbReference>
<dbReference type="SUPFAM" id="SSF55008">
    <property type="entry name" value="HMA, heavy metal-associated domain"/>
    <property type="match status" value="1"/>
</dbReference>
<comment type="caution">
    <text evidence="3">The sequence shown here is derived from an EMBL/GenBank/DDBJ whole genome shotgun (WGS) entry which is preliminary data.</text>
</comment>
<dbReference type="OrthoDB" id="689350at2759"/>
<keyword evidence="1" id="KW-0479">Metal-binding</keyword>
<feature type="domain" description="HMA" evidence="2">
    <location>
        <begin position="23"/>
        <end position="86"/>
    </location>
</feature>
<gene>
    <name evidence="3" type="ORF">NCGR_LOCUS29477</name>
</gene>
<evidence type="ECO:0000313" key="3">
    <source>
        <dbReference type="EMBL" id="CAD6245013.1"/>
    </source>
</evidence>
<dbReference type="PANTHER" id="PTHR22814:SF103">
    <property type="entry name" value="OS08G0403300 PROTEIN"/>
    <property type="match status" value="1"/>
</dbReference>
<dbReference type="InterPro" id="IPR006121">
    <property type="entry name" value="HMA_dom"/>
</dbReference>
<organism evidence="3 4">
    <name type="scientific">Miscanthus lutarioriparius</name>
    <dbReference type="NCBI Taxonomy" id="422564"/>
    <lineage>
        <taxon>Eukaryota</taxon>
        <taxon>Viridiplantae</taxon>
        <taxon>Streptophyta</taxon>
        <taxon>Embryophyta</taxon>
        <taxon>Tracheophyta</taxon>
        <taxon>Spermatophyta</taxon>
        <taxon>Magnoliopsida</taxon>
        <taxon>Liliopsida</taxon>
        <taxon>Poales</taxon>
        <taxon>Poaceae</taxon>
        <taxon>PACMAD clade</taxon>
        <taxon>Panicoideae</taxon>
        <taxon>Andropogonodae</taxon>
        <taxon>Andropogoneae</taxon>
        <taxon>Saccharinae</taxon>
        <taxon>Miscanthus</taxon>
    </lineage>
</organism>
<accession>A0A811PHI1</accession>
<evidence type="ECO:0000256" key="1">
    <source>
        <dbReference type="ARBA" id="ARBA00022723"/>
    </source>
</evidence>
<dbReference type="InterPro" id="IPR036163">
    <property type="entry name" value="HMA_dom_sf"/>
</dbReference>
<name>A0A811PHI1_9POAL</name>
<sequence>MGGVASELVGASRERQSRKRKQFHTVELKVRMDCDGCELKVRNTLARMRGVESVEINRKQQKVTVKGFVEAQRVLRRAQSTGKRVELWPYVPYTNLYVAPPVYDKRAPPGHVRRVDAQIVAPAAGQEEHLATLFSDDNPNACSLM</sequence>
<evidence type="ECO:0000259" key="2">
    <source>
        <dbReference type="PROSITE" id="PS50846"/>
    </source>
</evidence>